<dbReference type="AlphaFoldDB" id="A0A6P2CY94"/>
<dbReference type="Proteomes" id="UP000464178">
    <property type="component" value="Chromosome"/>
</dbReference>
<protein>
    <submittedName>
        <fullName evidence="1">Uncharacterized protein</fullName>
    </submittedName>
</protein>
<name>A0A6P2CY94_9BACT</name>
<dbReference type="KEGG" id="gms:SOIL9_37430"/>
<dbReference type="EMBL" id="LR593886">
    <property type="protein sequence ID" value="VTR93971.1"/>
    <property type="molecule type" value="Genomic_DNA"/>
</dbReference>
<sequence length="40" mass="4219">MSEGELKQRVYLGPLLTEQVGQNGLLSSSIAVAGNCCHTN</sequence>
<accession>A0A6P2CY94</accession>
<evidence type="ECO:0000313" key="2">
    <source>
        <dbReference type="Proteomes" id="UP000464178"/>
    </source>
</evidence>
<organism evidence="1 2">
    <name type="scientific">Gemmata massiliana</name>
    <dbReference type="NCBI Taxonomy" id="1210884"/>
    <lineage>
        <taxon>Bacteria</taxon>
        <taxon>Pseudomonadati</taxon>
        <taxon>Planctomycetota</taxon>
        <taxon>Planctomycetia</taxon>
        <taxon>Gemmatales</taxon>
        <taxon>Gemmataceae</taxon>
        <taxon>Gemmata</taxon>
    </lineage>
</organism>
<keyword evidence="2" id="KW-1185">Reference proteome</keyword>
<reference evidence="1 2" key="1">
    <citation type="submission" date="2019-05" db="EMBL/GenBank/DDBJ databases">
        <authorList>
            <consortium name="Science for Life Laboratories"/>
        </authorList>
    </citation>
    <scope>NUCLEOTIDE SEQUENCE [LARGE SCALE GENOMIC DNA]</scope>
    <source>
        <strain evidence="1">Soil9</strain>
    </source>
</reference>
<evidence type="ECO:0000313" key="1">
    <source>
        <dbReference type="EMBL" id="VTR93971.1"/>
    </source>
</evidence>
<proteinExistence type="predicted"/>
<gene>
    <name evidence="1" type="ORF">SOIL9_37430</name>
</gene>